<feature type="domain" description="DSBA-like thioredoxin" evidence="3">
    <location>
        <begin position="3"/>
        <end position="196"/>
    </location>
</feature>
<comment type="similarity">
    <text evidence="1">Belongs to the GST superfamily. NadH family.</text>
</comment>
<comment type="catalytic activity">
    <reaction evidence="1">
        <text>2-hydroxychromene-2-carboxylate = (3E)-4-(2-hydroxyphenyl)-2-oxobut-3-enoate</text>
        <dbReference type="Rhea" id="RHEA:27401"/>
        <dbReference type="ChEBI" id="CHEBI:59350"/>
        <dbReference type="ChEBI" id="CHEBI:59353"/>
        <dbReference type="EC" id="5.99.1.4"/>
    </reaction>
</comment>
<dbReference type="PANTHER" id="PTHR42943:SF13">
    <property type="entry name" value="GLUTATHIONE S-TRANSFERASE KAPPA-RELATED"/>
    <property type="match status" value="1"/>
</dbReference>
<evidence type="ECO:0000256" key="2">
    <source>
        <dbReference type="PIRSR" id="PIRSR006386-1"/>
    </source>
</evidence>
<dbReference type="InterPro" id="IPR044087">
    <property type="entry name" value="NahD-like"/>
</dbReference>
<accession>A0A853H370</accession>
<evidence type="ECO:0000313" key="5">
    <source>
        <dbReference type="Proteomes" id="UP000554144"/>
    </source>
</evidence>
<evidence type="ECO:0000259" key="3">
    <source>
        <dbReference type="Pfam" id="PF01323"/>
    </source>
</evidence>
<dbReference type="EMBL" id="JACCEV010000003">
    <property type="protein sequence ID" value="NYT86470.1"/>
    <property type="molecule type" value="Genomic_DNA"/>
</dbReference>
<dbReference type="CDD" id="cd03022">
    <property type="entry name" value="DsbA_HCCA_Iso"/>
    <property type="match status" value="1"/>
</dbReference>
<dbReference type="PIRSF" id="PIRSF006386">
    <property type="entry name" value="HCCAis_GSTk"/>
    <property type="match status" value="1"/>
</dbReference>
<evidence type="ECO:0000313" key="4">
    <source>
        <dbReference type="EMBL" id="NYT86470.1"/>
    </source>
</evidence>
<sequence>MKTIQYYFSPKSPWTYLGHERLLSMAKRHGANIEPKPTNLGKIFPLSGGLPLEKRAPQRQAYRIQELTRWSQYLKLPLNIHPKFFPVDDTHASLMIAATIQAGDIPQALSLSGRLLAAVWAENQDIADSGTLIQIANEVGLDGAALHAGRQAGAELYEQYTQQATELQVFGAPWYVYQGESFWGQDRLDFLDRALAG</sequence>
<dbReference type="GO" id="GO:0006749">
    <property type="term" value="P:glutathione metabolic process"/>
    <property type="evidence" value="ECO:0007669"/>
    <property type="project" value="TreeGrafter"/>
</dbReference>
<name>A0A853H370_9BURK</name>
<dbReference type="GO" id="GO:0018845">
    <property type="term" value="F:2-hydroxychromene-2-carboxylate isomerase activity"/>
    <property type="evidence" value="ECO:0007669"/>
    <property type="project" value="UniProtKB-UniRule"/>
</dbReference>
<keyword evidence="5" id="KW-1185">Reference proteome</keyword>
<dbReference type="InterPro" id="IPR014440">
    <property type="entry name" value="HCCAis_GSTk"/>
</dbReference>
<dbReference type="OrthoDB" id="8560325at2"/>
<dbReference type="InterPro" id="IPR051924">
    <property type="entry name" value="GST_Kappa/NadH"/>
</dbReference>
<keyword evidence="1 4" id="KW-0413">Isomerase</keyword>
<dbReference type="RefSeq" id="WP_130040225.1">
    <property type="nucleotide sequence ID" value="NZ_JACCEV010000003.1"/>
</dbReference>
<dbReference type="InterPro" id="IPR001853">
    <property type="entry name" value="DSBA-like_thioredoxin_dom"/>
</dbReference>
<dbReference type="InterPro" id="IPR036249">
    <property type="entry name" value="Thioredoxin-like_sf"/>
</dbReference>
<dbReference type="Pfam" id="PF01323">
    <property type="entry name" value="DSBA"/>
    <property type="match status" value="1"/>
</dbReference>
<proteinExistence type="inferred from homology"/>
<dbReference type="Gene3D" id="3.40.30.10">
    <property type="entry name" value="Glutaredoxin"/>
    <property type="match status" value="1"/>
</dbReference>
<dbReference type="GO" id="GO:1901170">
    <property type="term" value="P:naphthalene catabolic process"/>
    <property type="evidence" value="ECO:0007669"/>
    <property type="project" value="InterPro"/>
</dbReference>
<dbReference type="SUPFAM" id="SSF52833">
    <property type="entry name" value="Thioredoxin-like"/>
    <property type="match status" value="1"/>
</dbReference>
<comment type="caution">
    <text evidence="4">The sequence shown here is derived from an EMBL/GenBank/DDBJ whole genome shotgun (WGS) entry which is preliminary data.</text>
</comment>
<dbReference type="Proteomes" id="UP000554144">
    <property type="component" value="Unassembled WGS sequence"/>
</dbReference>
<dbReference type="GO" id="GO:0004364">
    <property type="term" value="F:glutathione transferase activity"/>
    <property type="evidence" value="ECO:0007669"/>
    <property type="project" value="TreeGrafter"/>
</dbReference>
<evidence type="ECO:0000256" key="1">
    <source>
        <dbReference type="PIRNR" id="PIRNR006386"/>
    </source>
</evidence>
<dbReference type="EC" id="5.99.1.4" evidence="1"/>
<dbReference type="PANTHER" id="PTHR42943">
    <property type="entry name" value="GLUTATHIONE S-TRANSFERASE KAPPA"/>
    <property type="match status" value="1"/>
</dbReference>
<gene>
    <name evidence="4" type="ORF">H0A62_12730</name>
</gene>
<reference evidence="4 5" key="1">
    <citation type="submission" date="2020-07" db="EMBL/GenBank/DDBJ databases">
        <title>Taxonomic revisions and descriptions of new bacterial species based on genomic comparisons in the high-G+C-content subgroup of the family Alcaligenaceae.</title>
        <authorList>
            <person name="Szabo A."/>
            <person name="Felfoldi T."/>
        </authorList>
    </citation>
    <scope>NUCLEOTIDE SEQUENCE [LARGE SCALE GENOMIC DNA]</scope>
    <source>
        <strain evidence="4 5">DSM 25667</strain>
    </source>
</reference>
<feature type="active site" description="Nucleophile" evidence="2">
    <location>
        <position position="12"/>
    </location>
</feature>
<protein>
    <recommendedName>
        <fullName evidence="1">2-hydroxychromene-2-carboxylate isomerase</fullName>
        <ecNumber evidence="1">5.99.1.4</ecNumber>
    </recommendedName>
</protein>
<organism evidence="4 5">
    <name type="scientific">Pollutimonas harenae</name>
    <dbReference type="NCBI Taxonomy" id="657015"/>
    <lineage>
        <taxon>Bacteria</taxon>
        <taxon>Pseudomonadati</taxon>
        <taxon>Pseudomonadota</taxon>
        <taxon>Betaproteobacteria</taxon>
        <taxon>Burkholderiales</taxon>
        <taxon>Alcaligenaceae</taxon>
        <taxon>Pollutimonas</taxon>
    </lineage>
</organism>
<dbReference type="AlphaFoldDB" id="A0A853H370"/>
<dbReference type="GO" id="GO:0004602">
    <property type="term" value="F:glutathione peroxidase activity"/>
    <property type="evidence" value="ECO:0007669"/>
    <property type="project" value="TreeGrafter"/>
</dbReference>